<keyword evidence="2" id="KW-1185">Reference proteome</keyword>
<organism evidence="1 2">
    <name type="scientific">Fusarium circinatum</name>
    <name type="common">Pitch canker fungus</name>
    <name type="synonym">Gibberella circinata</name>
    <dbReference type="NCBI Taxonomy" id="48490"/>
    <lineage>
        <taxon>Eukaryota</taxon>
        <taxon>Fungi</taxon>
        <taxon>Dikarya</taxon>
        <taxon>Ascomycota</taxon>
        <taxon>Pezizomycotina</taxon>
        <taxon>Sordariomycetes</taxon>
        <taxon>Hypocreomycetidae</taxon>
        <taxon>Hypocreales</taxon>
        <taxon>Nectriaceae</taxon>
        <taxon>Fusarium</taxon>
        <taxon>Fusarium fujikuroi species complex</taxon>
    </lineage>
</organism>
<evidence type="ECO:0000313" key="1">
    <source>
        <dbReference type="EMBL" id="KAF5671553.1"/>
    </source>
</evidence>
<protein>
    <submittedName>
        <fullName evidence="1">Uncharacterized protein</fullName>
    </submittedName>
</protein>
<reference evidence="1 2" key="2">
    <citation type="submission" date="2020-05" db="EMBL/GenBank/DDBJ databases">
        <title>Identification and distribution of gene clusters putatively required for synthesis of sphingolipid metabolism inhibitors in phylogenetically diverse species of the filamentous fungus Fusarium.</title>
        <authorList>
            <person name="Kim H.-S."/>
            <person name="Busman M."/>
            <person name="Brown D.W."/>
            <person name="Divon H."/>
            <person name="Uhlig S."/>
            <person name="Proctor R.H."/>
        </authorList>
    </citation>
    <scope>NUCLEOTIDE SEQUENCE [LARGE SCALE GENOMIC DNA]</scope>
    <source>
        <strain evidence="1 2">NRRL 25331</strain>
    </source>
</reference>
<dbReference type="Proteomes" id="UP000572754">
    <property type="component" value="Unassembled WGS sequence"/>
</dbReference>
<dbReference type="EMBL" id="JAAQPE010000289">
    <property type="protein sequence ID" value="KAF5671553.1"/>
    <property type="molecule type" value="Genomic_DNA"/>
</dbReference>
<evidence type="ECO:0000313" key="2">
    <source>
        <dbReference type="Proteomes" id="UP000572754"/>
    </source>
</evidence>
<gene>
    <name evidence="1" type="ORF">FCIRC_8662</name>
</gene>
<dbReference type="AlphaFoldDB" id="A0A8H5WV89"/>
<comment type="caution">
    <text evidence="1">The sequence shown here is derived from an EMBL/GenBank/DDBJ whole genome shotgun (WGS) entry which is preliminary data.</text>
</comment>
<name>A0A8H5WV89_FUSCI</name>
<reference evidence="2" key="1">
    <citation type="journal article" date="2020" name="BMC Genomics">
        <title>Correction to: Identification and distribution of gene clusters required for synthesis of sphingolipid metabolism inhibitors in diverse species of the filamentous fungus Fusarium.</title>
        <authorList>
            <person name="Kim H.S."/>
            <person name="Lohmar J.M."/>
            <person name="Busman M."/>
            <person name="Brown D.W."/>
            <person name="Naumann T.A."/>
            <person name="Divon H.H."/>
            <person name="Lysoe E."/>
            <person name="Uhlig S."/>
            <person name="Proctor R.H."/>
        </authorList>
    </citation>
    <scope>NUCLEOTIDE SEQUENCE [LARGE SCALE GENOMIC DNA]</scope>
    <source>
        <strain evidence="2">NRRL 25331</strain>
    </source>
</reference>
<accession>A0A8H5WV89</accession>
<proteinExistence type="predicted"/>
<sequence length="73" mass="7850">MKLLLDTISGILSMSSLGKAKGWTCAQTSGATNQDLQNAVDDFGIVFTPNAQTVEPKHCYVSICGKYYFKDAG</sequence>